<dbReference type="EMBL" id="BARV01003617">
    <property type="protein sequence ID" value="GAI09451.1"/>
    <property type="molecule type" value="Genomic_DNA"/>
</dbReference>
<evidence type="ECO:0000313" key="1">
    <source>
        <dbReference type="EMBL" id="GAI09451.1"/>
    </source>
</evidence>
<dbReference type="InterPro" id="IPR026350">
    <property type="entry name" value="GxxExxY"/>
</dbReference>
<protein>
    <submittedName>
        <fullName evidence="1">Uncharacterized protein</fullName>
    </submittedName>
</protein>
<organism evidence="1">
    <name type="scientific">marine sediment metagenome</name>
    <dbReference type="NCBI Taxonomy" id="412755"/>
    <lineage>
        <taxon>unclassified sequences</taxon>
        <taxon>metagenomes</taxon>
        <taxon>ecological metagenomes</taxon>
    </lineage>
</organism>
<dbReference type="NCBIfam" id="TIGR04256">
    <property type="entry name" value="GxxExxY"/>
    <property type="match status" value="1"/>
</dbReference>
<proteinExistence type="predicted"/>
<accession>X1LUH6</accession>
<reference evidence="1" key="1">
    <citation type="journal article" date="2014" name="Front. Microbiol.">
        <title>High frequency of phylogenetically diverse reductive dehalogenase-homologous genes in deep subseafloor sedimentary metagenomes.</title>
        <authorList>
            <person name="Kawai M."/>
            <person name="Futagami T."/>
            <person name="Toyoda A."/>
            <person name="Takaki Y."/>
            <person name="Nishi S."/>
            <person name="Hori S."/>
            <person name="Arai W."/>
            <person name="Tsubouchi T."/>
            <person name="Morono Y."/>
            <person name="Uchiyama I."/>
            <person name="Ito T."/>
            <person name="Fujiyama A."/>
            <person name="Inagaki F."/>
            <person name="Takami H."/>
        </authorList>
    </citation>
    <scope>NUCLEOTIDE SEQUENCE</scope>
    <source>
        <strain evidence="1">Expedition CK06-06</strain>
    </source>
</reference>
<gene>
    <name evidence="1" type="ORF">S06H3_08539</name>
</gene>
<name>X1LUH6_9ZZZZ</name>
<dbReference type="Pfam" id="PF13366">
    <property type="entry name" value="PDDEXK_3"/>
    <property type="match status" value="1"/>
</dbReference>
<comment type="caution">
    <text evidence="1">The sequence shown here is derived from an EMBL/GenBank/DDBJ whole genome shotgun (WGS) entry which is preliminary data.</text>
</comment>
<sequence>MPKYNKWLQDVIDAAEEVMKNLGDIVYKEAVYEEALCHELRIRGIPYERQRNFEIMYKGYTVGSGCVDFIIDPFWATKKKDEHVMEIKAVKTIAKAHMRQAQVYMVSLDIKTGAVMSFDCKSGILIEPLDMPDVKPPERKVCKPKSKKAKTIEIFLKKAVDEVYKYFGTEFLYRETTGLTTYENALGVELRLNGIEFSNVTHPILYKCQEVETFTIPFVFADNSAMVMELYRKPEQIEEKKEYYKYYTNKFGIKKLYLGLIPEKEDEKVVFTEV</sequence>
<dbReference type="AlphaFoldDB" id="X1LUH6"/>